<dbReference type="InterPro" id="IPR044613">
    <property type="entry name" value="Nep1/2-like"/>
</dbReference>
<evidence type="ECO:0000313" key="7">
    <source>
        <dbReference type="Proteomes" id="UP000243579"/>
    </source>
</evidence>
<dbReference type="InterPro" id="IPR038765">
    <property type="entry name" value="Papain-like_cys_pep_sf"/>
</dbReference>
<dbReference type="Proteomes" id="UP000243579">
    <property type="component" value="Unassembled WGS sequence"/>
</dbReference>
<dbReference type="InterPro" id="IPR003653">
    <property type="entry name" value="Peptidase_C48_C"/>
</dbReference>
<evidence type="ECO:0000313" key="6">
    <source>
        <dbReference type="EMBL" id="OQS00629.1"/>
    </source>
</evidence>
<evidence type="ECO:0000256" key="1">
    <source>
        <dbReference type="ARBA" id="ARBA00005234"/>
    </source>
</evidence>
<evidence type="ECO:0000256" key="2">
    <source>
        <dbReference type="ARBA" id="ARBA00022670"/>
    </source>
</evidence>
<evidence type="ECO:0000256" key="4">
    <source>
        <dbReference type="ARBA" id="ARBA00022807"/>
    </source>
</evidence>
<comment type="caution">
    <text evidence="6">The sequence shown here is derived from an EMBL/GenBank/DDBJ whole genome shotgun (WGS) entry which is preliminary data.</text>
</comment>
<dbReference type="Pfam" id="PF02902">
    <property type="entry name" value="Peptidase_C48"/>
    <property type="match status" value="1"/>
</dbReference>
<feature type="domain" description="Ubiquitin-like protease family profile" evidence="5">
    <location>
        <begin position="9"/>
        <end position="172"/>
    </location>
</feature>
<dbReference type="GO" id="GO:0006508">
    <property type="term" value="P:proteolysis"/>
    <property type="evidence" value="ECO:0007669"/>
    <property type="project" value="UniProtKB-KW"/>
</dbReference>
<keyword evidence="4" id="KW-0788">Thiol protease</keyword>
<protein>
    <submittedName>
        <fullName evidence="6">SUMO protease</fullName>
    </submittedName>
</protein>
<dbReference type="PANTHER" id="PTHR46468:SF1">
    <property type="entry name" value="SENTRIN-SPECIFIC PROTEASE 8"/>
    <property type="match status" value="1"/>
</dbReference>
<comment type="similarity">
    <text evidence="1">Belongs to the peptidase C48 family.</text>
</comment>
<dbReference type="STRING" id="1202772.A0A1V9ZRM3"/>
<name>A0A1V9ZRM3_ACHHY</name>
<evidence type="ECO:0000259" key="5">
    <source>
        <dbReference type="PROSITE" id="PS50600"/>
    </source>
</evidence>
<dbReference type="EMBL" id="JNBR01000028">
    <property type="protein sequence ID" value="OQS00629.1"/>
    <property type="molecule type" value="Genomic_DNA"/>
</dbReference>
<reference evidence="6 7" key="1">
    <citation type="journal article" date="2014" name="Genome Biol. Evol.">
        <title>The secreted proteins of Achlya hypogyna and Thraustotheca clavata identify the ancestral oomycete secretome and reveal gene acquisitions by horizontal gene transfer.</title>
        <authorList>
            <person name="Misner I."/>
            <person name="Blouin N."/>
            <person name="Leonard G."/>
            <person name="Richards T.A."/>
            <person name="Lane C.E."/>
        </authorList>
    </citation>
    <scope>NUCLEOTIDE SEQUENCE [LARGE SCALE GENOMIC DNA]</scope>
    <source>
        <strain evidence="6 7">ATCC 48635</strain>
    </source>
</reference>
<dbReference type="SUPFAM" id="SSF54001">
    <property type="entry name" value="Cysteine proteinases"/>
    <property type="match status" value="1"/>
</dbReference>
<sequence length="214" mass="23956">MAAVLYHDAQLYERDLALFVKKQWLNDAAINFYFTMIHHETCHGAEDLLLMDPAVASCMLLQCDDEDDLTELAQGLQLARKELIVLPVNDRSSFESQGSHWALLAYRPASGTFQYYDSSGQHNLESAYEIARVLVMALGGKPNNVVLQVAPCPQQTNGVDCGMYVCLIAEWLSARWSSSDRLPPEDLHAYVTPARIENVRAAMPRLVAALRQDE</sequence>
<dbReference type="GO" id="GO:0000338">
    <property type="term" value="P:protein deneddylation"/>
    <property type="evidence" value="ECO:0007669"/>
    <property type="project" value="TreeGrafter"/>
</dbReference>
<proteinExistence type="inferred from homology"/>
<dbReference type="PROSITE" id="PS50600">
    <property type="entry name" value="ULP_PROTEASE"/>
    <property type="match status" value="1"/>
</dbReference>
<evidence type="ECO:0000256" key="3">
    <source>
        <dbReference type="ARBA" id="ARBA00022801"/>
    </source>
</evidence>
<dbReference type="GO" id="GO:0008234">
    <property type="term" value="F:cysteine-type peptidase activity"/>
    <property type="evidence" value="ECO:0007669"/>
    <property type="project" value="UniProtKB-KW"/>
</dbReference>
<accession>A0A1V9ZRM3</accession>
<dbReference type="PANTHER" id="PTHR46468">
    <property type="entry name" value="SENTRIN-SPECIFIC PROTEASE 8"/>
    <property type="match status" value="1"/>
</dbReference>
<keyword evidence="3" id="KW-0378">Hydrolase</keyword>
<dbReference type="AlphaFoldDB" id="A0A1V9ZRM3"/>
<dbReference type="GO" id="GO:0019784">
    <property type="term" value="F:deNEDDylase activity"/>
    <property type="evidence" value="ECO:0007669"/>
    <property type="project" value="InterPro"/>
</dbReference>
<organism evidence="6 7">
    <name type="scientific">Achlya hypogyna</name>
    <name type="common">Oomycete</name>
    <name type="synonym">Protoachlya hypogyna</name>
    <dbReference type="NCBI Taxonomy" id="1202772"/>
    <lineage>
        <taxon>Eukaryota</taxon>
        <taxon>Sar</taxon>
        <taxon>Stramenopiles</taxon>
        <taxon>Oomycota</taxon>
        <taxon>Saprolegniomycetes</taxon>
        <taxon>Saprolegniales</taxon>
        <taxon>Achlyaceae</taxon>
        <taxon>Achlya</taxon>
    </lineage>
</organism>
<dbReference type="Gene3D" id="3.40.395.10">
    <property type="entry name" value="Adenoviral Proteinase, Chain A"/>
    <property type="match status" value="1"/>
</dbReference>
<gene>
    <name evidence="6" type="ORF">ACHHYP_03284</name>
</gene>
<keyword evidence="2 6" id="KW-0645">Protease</keyword>
<dbReference type="OrthoDB" id="5065855at2759"/>
<keyword evidence="7" id="KW-1185">Reference proteome</keyword>